<protein>
    <submittedName>
        <fullName evidence="1">Uncharacterized protein</fullName>
    </submittedName>
</protein>
<proteinExistence type="predicted"/>
<sequence>MGQSCLLQSWVAFSSPTQSFPPYLGDGSLQIRLRVWTPPPQVTVQVSHRDQGPHSPFIGHGDFWHGSVCLPSP</sequence>
<dbReference type="EMBL" id="GBXM01006234">
    <property type="protein sequence ID" value="JAI02344.1"/>
    <property type="molecule type" value="Transcribed_RNA"/>
</dbReference>
<reference evidence="1" key="2">
    <citation type="journal article" date="2015" name="Fish Shellfish Immunol.">
        <title>Early steps in the European eel (Anguilla anguilla)-Vibrio vulnificus interaction in the gills: Role of the RtxA13 toxin.</title>
        <authorList>
            <person name="Callol A."/>
            <person name="Pajuelo D."/>
            <person name="Ebbesson L."/>
            <person name="Teles M."/>
            <person name="MacKenzie S."/>
            <person name="Amaro C."/>
        </authorList>
    </citation>
    <scope>NUCLEOTIDE SEQUENCE</scope>
</reference>
<name>A0A0E9XKX8_ANGAN</name>
<accession>A0A0E9XKX8</accession>
<evidence type="ECO:0000313" key="1">
    <source>
        <dbReference type="EMBL" id="JAI02344.1"/>
    </source>
</evidence>
<organism evidence="1">
    <name type="scientific">Anguilla anguilla</name>
    <name type="common">European freshwater eel</name>
    <name type="synonym">Muraena anguilla</name>
    <dbReference type="NCBI Taxonomy" id="7936"/>
    <lineage>
        <taxon>Eukaryota</taxon>
        <taxon>Metazoa</taxon>
        <taxon>Chordata</taxon>
        <taxon>Craniata</taxon>
        <taxon>Vertebrata</taxon>
        <taxon>Euteleostomi</taxon>
        <taxon>Actinopterygii</taxon>
        <taxon>Neopterygii</taxon>
        <taxon>Teleostei</taxon>
        <taxon>Anguilliformes</taxon>
        <taxon>Anguillidae</taxon>
        <taxon>Anguilla</taxon>
    </lineage>
</organism>
<reference evidence="1" key="1">
    <citation type="submission" date="2014-11" db="EMBL/GenBank/DDBJ databases">
        <authorList>
            <person name="Amaro Gonzalez C."/>
        </authorList>
    </citation>
    <scope>NUCLEOTIDE SEQUENCE</scope>
</reference>
<dbReference type="AlphaFoldDB" id="A0A0E9XKX8"/>